<comment type="caution">
    <text evidence="9">The sequence shown here is derived from an EMBL/GenBank/DDBJ whole genome shotgun (WGS) entry which is preliminary data.</text>
</comment>
<dbReference type="Proteomes" id="UP001642484">
    <property type="component" value="Unassembled WGS sequence"/>
</dbReference>
<dbReference type="PANTHER" id="PTHR22883:SF203">
    <property type="entry name" value="PALMITOYLTRANSFERASE"/>
    <property type="match status" value="1"/>
</dbReference>
<evidence type="ECO:0000256" key="2">
    <source>
        <dbReference type="ARBA" id="ARBA00022679"/>
    </source>
</evidence>
<evidence type="ECO:0000313" key="10">
    <source>
        <dbReference type="Proteomes" id="UP001642484"/>
    </source>
</evidence>
<name>A0ABP0MZF2_9DINO</name>
<evidence type="ECO:0000256" key="7">
    <source>
        <dbReference type="RuleBase" id="RU079119"/>
    </source>
</evidence>
<organism evidence="9 10">
    <name type="scientific">Durusdinium trenchii</name>
    <dbReference type="NCBI Taxonomy" id="1381693"/>
    <lineage>
        <taxon>Eukaryota</taxon>
        <taxon>Sar</taxon>
        <taxon>Alveolata</taxon>
        <taxon>Dinophyceae</taxon>
        <taxon>Suessiales</taxon>
        <taxon>Symbiodiniaceae</taxon>
        <taxon>Durusdinium</taxon>
    </lineage>
</organism>
<dbReference type="PANTHER" id="PTHR22883">
    <property type="entry name" value="ZINC FINGER DHHC DOMAIN CONTAINING PROTEIN"/>
    <property type="match status" value="1"/>
</dbReference>
<keyword evidence="4 7" id="KW-1133">Transmembrane helix</keyword>
<keyword evidence="2 7" id="KW-0808">Transferase</keyword>
<evidence type="ECO:0000256" key="5">
    <source>
        <dbReference type="ARBA" id="ARBA00023136"/>
    </source>
</evidence>
<comment type="catalytic activity">
    <reaction evidence="7">
        <text>L-cysteinyl-[protein] + hexadecanoyl-CoA = S-hexadecanoyl-L-cysteinyl-[protein] + CoA</text>
        <dbReference type="Rhea" id="RHEA:36683"/>
        <dbReference type="Rhea" id="RHEA-COMP:10131"/>
        <dbReference type="Rhea" id="RHEA-COMP:11032"/>
        <dbReference type="ChEBI" id="CHEBI:29950"/>
        <dbReference type="ChEBI" id="CHEBI:57287"/>
        <dbReference type="ChEBI" id="CHEBI:57379"/>
        <dbReference type="ChEBI" id="CHEBI:74151"/>
        <dbReference type="EC" id="2.3.1.225"/>
    </reaction>
</comment>
<evidence type="ECO:0000256" key="4">
    <source>
        <dbReference type="ARBA" id="ARBA00022989"/>
    </source>
</evidence>
<gene>
    <name evidence="9" type="ORF">CCMP2556_LOCUS28011</name>
</gene>
<dbReference type="PROSITE" id="PS50216">
    <property type="entry name" value="DHHC"/>
    <property type="match status" value="1"/>
</dbReference>
<feature type="transmembrane region" description="Helical" evidence="7">
    <location>
        <begin position="169"/>
        <end position="196"/>
    </location>
</feature>
<feature type="transmembrane region" description="Helical" evidence="7">
    <location>
        <begin position="208"/>
        <end position="233"/>
    </location>
</feature>
<dbReference type="InterPro" id="IPR029058">
    <property type="entry name" value="AB_hydrolase_fold"/>
</dbReference>
<comment type="subcellular location">
    <subcellularLocation>
        <location evidence="1">Membrane</location>
        <topology evidence="1">Multi-pass membrane protein</topology>
    </subcellularLocation>
</comment>
<dbReference type="SUPFAM" id="SSF53474">
    <property type="entry name" value="alpha/beta-Hydrolases"/>
    <property type="match status" value="1"/>
</dbReference>
<feature type="domain" description="Palmitoyltransferase DHHC" evidence="8">
    <location>
        <begin position="128"/>
        <end position="244"/>
    </location>
</feature>
<evidence type="ECO:0000256" key="6">
    <source>
        <dbReference type="ARBA" id="ARBA00023315"/>
    </source>
</evidence>
<protein>
    <recommendedName>
        <fullName evidence="7">Palmitoyltransferase</fullName>
        <ecNumber evidence="7">2.3.1.225</ecNumber>
    </recommendedName>
</protein>
<comment type="domain">
    <text evidence="7">The DHHC domain is required for palmitoyltransferase activity.</text>
</comment>
<keyword evidence="3 7" id="KW-0812">Transmembrane</keyword>
<reference evidence="9 10" key="1">
    <citation type="submission" date="2024-02" db="EMBL/GenBank/DDBJ databases">
        <authorList>
            <person name="Chen Y."/>
            <person name="Shah S."/>
            <person name="Dougan E. K."/>
            <person name="Thang M."/>
            <person name="Chan C."/>
        </authorList>
    </citation>
    <scope>NUCLEOTIDE SEQUENCE [LARGE SCALE GENOMIC DNA]</scope>
</reference>
<feature type="transmembrane region" description="Helical" evidence="7">
    <location>
        <begin position="55"/>
        <end position="73"/>
    </location>
</feature>
<dbReference type="InterPro" id="IPR001594">
    <property type="entry name" value="Palmitoyltrfase_DHHC"/>
</dbReference>
<dbReference type="Pfam" id="PF01529">
    <property type="entry name" value="DHHC"/>
    <property type="match status" value="1"/>
</dbReference>
<evidence type="ECO:0000256" key="1">
    <source>
        <dbReference type="ARBA" id="ARBA00004141"/>
    </source>
</evidence>
<dbReference type="EC" id="2.3.1.225" evidence="7"/>
<keyword evidence="5 7" id="KW-0472">Membrane</keyword>
<accession>A0ABP0MZF2</accession>
<keyword evidence="6 7" id="KW-0012">Acyltransferase</keyword>
<evidence type="ECO:0000313" key="9">
    <source>
        <dbReference type="EMBL" id="CAK9056573.1"/>
    </source>
</evidence>
<comment type="similarity">
    <text evidence="7">Belongs to the DHHC palmitoyltransferase family.</text>
</comment>
<feature type="transmembrane region" description="Helical" evidence="7">
    <location>
        <begin position="85"/>
        <end position="103"/>
    </location>
</feature>
<evidence type="ECO:0000256" key="3">
    <source>
        <dbReference type="ARBA" id="ARBA00022692"/>
    </source>
</evidence>
<dbReference type="EMBL" id="CAXAMN010020779">
    <property type="protein sequence ID" value="CAK9056573.1"/>
    <property type="molecule type" value="Genomic_DNA"/>
</dbReference>
<sequence>MEKAEAAVVVRRSPGNPRTQSVQILDPNEVWRMPTVPIRGRVNSLSPPYSSHSQSAAVILAALSIGVLIADRLPPEPSTWGQKAFRAWMFLPAIWLPLLAWVLKVDPRASVPQARCQCSRPLARCKHGCIFEVAPKTRHCRKCDKCVAGFDHHCLWLNTCIGTRNYGRWLLLLAALCCWTLLSSCISAFALFRCHARGRTLAVGHRPAVLVTGSLATLATTWLLLLLGLHVYFSVMGITTLEWATGGNQLRGQLQRCQSLQFSIVSMRCLPMQTLQTPLTPPKRNLVEAAEEAVPEVNTMRRSHWSKLRAAVLSEPSLKTPSSFKWRRRLSLSSVAVEETSESEDVGEDVESLDDLTPARLRVPSWWPAELLHALGLRVVLPTAQYLRQPWGESATSWYGYASPNHNRVGDPNSLRATREKLDCLLHEEVSRLGDGRYVFLGGASQGCTTALDAYIRLAVDLKLGGFVGSIGFVPTDSKGFYGADRALRTLMADEQQAAQPVWLQCAMDDFVAVPWRSVVEPSLRRASRLPGLQLRQVAGRGHGIEDWEAHIVNDLLRAHAPYAYTREASEKISSRPQ</sequence>
<dbReference type="InterPro" id="IPR039859">
    <property type="entry name" value="PFA4/ZDH16/20/ERF2-like"/>
</dbReference>
<proteinExistence type="inferred from homology"/>
<dbReference type="Gene3D" id="3.40.50.1820">
    <property type="entry name" value="alpha/beta hydrolase"/>
    <property type="match status" value="1"/>
</dbReference>
<evidence type="ECO:0000259" key="8">
    <source>
        <dbReference type="Pfam" id="PF01529"/>
    </source>
</evidence>
<keyword evidence="10" id="KW-1185">Reference proteome</keyword>